<name>G4ZHF1_PHYSP</name>
<dbReference type="InParanoid" id="G4ZHF1"/>
<organism evidence="2 3">
    <name type="scientific">Phytophthora sojae (strain P6497)</name>
    <name type="common">Soybean stem and root rot agent</name>
    <name type="synonym">Phytophthora megasperma f. sp. glycines</name>
    <dbReference type="NCBI Taxonomy" id="1094619"/>
    <lineage>
        <taxon>Eukaryota</taxon>
        <taxon>Sar</taxon>
        <taxon>Stramenopiles</taxon>
        <taxon>Oomycota</taxon>
        <taxon>Peronosporomycetes</taxon>
        <taxon>Peronosporales</taxon>
        <taxon>Peronosporaceae</taxon>
        <taxon>Phytophthora</taxon>
    </lineage>
</organism>
<feature type="signal peptide" evidence="1">
    <location>
        <begin position="1"/>
        <end position="21"/>
    </location>
</feature>
<accession>G4ZHF1</accession>
<feature type="non-terminal residue" evidence="2">
    <location>
        <position position="125"/>
    </location>
</feature>
<proteinExistence type="predicted"/>
<keyword evidence="1" id="KW-0732">Signal</keyword>
<dbReference type="KEGG" id="psoj:PHYSODRAFT_364761"/>
<dbReference type="Proteomes" id="UP000002640">
    <property type="component" value="Unassembled WGS sequence"/>
</dbReference>
<evidence type="ECO:0000256" key="1">
    <source>
        <dbReference type="SAM" id="SignalP"/>
    </source>
</evidence>
<evidence type="ECO:0000313" key="3">
    <source>
        <dbReference type="Proteomes" id="UP000002640"/>
    </source>
</evidence>
<reference evidence="2 3" key="1">
    <citation type="journal article" date="2006" name="Science">
        <title>Phytophthora genome sequences uncover evolutionary origins and mechanisms of pathogenesis.</title>
        <authorList>
            <person name="Tyler B.M."/>
            <person name="Tripathy S."/>
            <person name="Zhang X."/>
            <person name="Dehal P."/>
            <person name="Jiang R.H."/>
            <person name="Aerts A."/>
            <person name="Arredondo F.D."/>
            <person name="Baxter L."/>
            <person name="Bensasson D."/>
            <person name="Beynon J.L."/>
            <person name="Chapman J."/>
            <person name="Damasceno C.M."/>
            <person name="Dorrance A.E."/>
            <person name="Dou D."/>
            <person name="Dickerman A.W."/>
            <person name="Dubchak I.L."/>
            <person name="Garbelotto M."/>
            <person name="Gijzen M."/>
            <person name="Gordon S.G."/>
            <person name="Govers F."/>
            <person name="Grunwald N.J."/>
            <person name="Huang W."/>
            <person name="Ivors K.L."/>
            <person name="Jones R.W."/>
            <person name="Kamoun S."/>
            <person name="Krampis K."/>
            <person name="Lamour K.H."/>
            <person name="Lee M.K."/>
            <person name="McDonald W.H."/>
            <person name="Medina M."/>
            <person name="Meijer H.J."/>
            <person name="Nordberg E.K."/>
            <person name="Maclean D.J."/>
            <person name="Ospina-Giraldo M.D."/>
            <person name="Morris P.F."/>
            <person name="Phuntumart V."/>
            <person name="Putnam N.H."/>
            <person name="Rash S."/>
            <person name="Rose J.K."/>
            <person name="Sakihama Y."/>
            <person name="Salamov A.A."/>
            <person name="Savidor A."/>
            <person name="Scheuring C.F."/>
            <person name="Smith B.M."/>
            <person name="Sobral B.W."/>
            <person name="Terry A."/>
            <person name="Torto-Alalibo T.A."/>
            <person name="Win J."/>
            <person name="Xu Z."/>
            <person name="Zhang H."/>
            <person name="Grigoriev I.V."/>
            <person name="Rokhsar D.S."/>
            <person name="Boore J.L."/>
        </authorList>
    </citation>
    <scope>NUCLEOTIDE SEQUENCE [LARGE SCALE GENOMIC DNA]</scope>
    <source>
        <strain evidence="2 3">P6497</strain>
    </source>
</reference>
<feature type="chain" id="PRO_5003472202" description="RxLR effector protein" evidence="1">
    <location>
        <begin position="22"/>
        <end position="125"/>
    </location>
</feature>
<evidence type="ECO:0008006" key="4">
    <source>
        <dbReference type="Google" id="ProtNLM"/>
    </source>
</evidence>
<sequence>MKMSIVAIALALVCLVSFVFAANQPTTMDAAMSADERMQLAKKIKEVISSNPSAVDPAIAAMSTEDFFKTLSGLVSNPAVLTHASGFLKAATSGDVGAMTSHATSLLGAVFPAAVAAKAGTAPAA</sequence>
<protein>
    <recommendedName>
        <fullName evidence="4">RxLR effector protein</fullName>
    </recommendedName>
</protein>
<dbReference type="GeneID" id="20650276"/>
<gene>
    <name evidence="2" type="ORF">PHYSODRAFT_364761</name>
</gene>
<dbReference type="RefSeq" id="XP_009526679.1">
    <property type="nucleotide sequence ID" value="XM_009528384.1"/>
</dbReference>
<dbReference type="AlphaFoldDB" id="G4ZHF1"/>
<keyword evidence="3" id="KW-1185">Reference proteome</keyword>
<evidence type="ECO:0000313" key="2">
    <source>
        <dbReference type="EMBL" id="EGZ17621.1"/>
    </source>
</evidence>
<dbReference type="EMBL" id="JH159154">
    <property type="protein sequence ID" value="EGZ17621.1"/>
    <property type="molecule type" value="Genomic_DNA"/>
</dbReference>